<dbReference type="EMBL" id="PYAX01000009">
    <property type="protein sequence ID" value="PSL53416.1"/>
    <property type="molecule type" value="Genomic_DNA"/>
</dbReference>
<evidence type="ECO:0000256" key="3">
    <source>
        <dbReference type="ARBA" id="ARBA00022989"/>
    </source>
</evidence>
<evidence type="ECO:0000313" key="8">
    <source>
        <dbReference type="EMBL" id="PSL53416.1"/>
    </source>
</evidence>
<keyword evidence="6" id="KW-1003">Cell membrane</keyword>
<keyword evidence="2 6" id="KW-0812">Transmembrane</keyword>
<evidence type="ECO:0000313" key="9">
    <source>
        <dbReference type="Proteomes" id="UP000241118"/>
    </source>
</evidence>
<dbReference type="GO" id="GO:0043190">
    <property type="term" value="C:ATP-binding cassette (ABC) transporter complex"/>
    <property type="evidence" value="ECO:0007669"/>
    <property type="project" value="InterPro"/>
</dbReference>
<comment type="similarity">
    <text evidence="6">Belongs to the ABC-2 integral membrane protein family.</text>
</comment>
<dbReference type="InterPro" id="IPR047817">
    <property type="entry name" value="ABC2_TM_bact-type"/>
</dbReference>
<keyword evidence="6" id="KW-0813">Transport</keyword>
<dbReference type="OrthoDB" id="3217868at2"/>
<reference evidence="8 9" key="1">
    <citation type="submission" date="2018-03" db="EMBL/GenBank/DDBJ databases">
        <title>Genomic Encyclopedia of Type Strains, Phase III (KMG-III): the genomes of soil and plant-associated and newly described type strains.</title>
        <authorList>
            <person name="Whitman W."/>
        </authorList>
    </citation>
    <scope>NUCLEOTIDE SEQUENCE [LARGE SCALE GENOMIC DNA]</scope>
    <source>
        <strain evidence="8 9">CGMCC 4.7097</strain>
    </source>
</reference>
<keyword evidence="9" id="KW-1185">Reference proteome</keyword>
<comment type="caution">
    <text evidence="6">Lacks conserved residue(s) required for the propagation of feature annotation.</text>
</comment>
<evidence type="ECO:0000256" key="5">
    <source>
        <dbReference type="ARBA" id="ARBA00023251"/>
    </source>
</evidence>
<comment type="caution">
    <text evidence="8">The sequence shown here is derived from an EMBL/GenBank/DDBJ whole genome shotgun (WGS) entry which is preliminary data.</text>
</comment>
<feature type="transmembrane region" description="Helical" evidence="6">
    <location>
        <begin position="99"/>
        <end position="125"/>
    </location>
</feature>
<keyword evidence="4 6" id="KW-0472">Membrane</keyword>
<dbReference type="Pfam" id="PF01061">
    <property type="entry name" value="ABC2_membrane"/>
    <property type="match status" value="1"/>
</dbReference>
<dbReference type="PANTHER" id="PTHR43027:SF2">
    <property type="entry name" value="TRANSPORT PERMEASE PROTEIN"/>
    <property type="match status" value="1"/>
</dbReference>
<dbReference type="AlphaFoldDB" id="A0A2P8I4L2"/>
<evidence type="ECO:0000256" key="2">
    <source>
        <dbReference type="ARBA" id="ARBA00022692"/>
    </source>
</evidence>
<proteinExistence type="inferred from homology"/>
<organism evidence="8 9">
    <name type="scientific">Saccharothrix carnea</name>
    <dbReference type="NCBI Taxonomy" id="1280637"/>
    <lineage>
        <taxon>Bacteria</taxon>
        <taxon>Bacillati</taxon>
        <taxon>Actinomycetota</taxon>
        <taxon>Actinomycetes</taxon>
        <taxon>Pseudonocardiales</taxon>
        <taxon>Pseudonocardiaceae</taxon>
        <taxon>Saccharothrix</taxon>
    </lineage>
</organism>
<evidence type="ECO:0000256" key="1">
    <source>
        <dbReference type="ARBA" id="ARBA00004141"/>
    </source>
</evidence>
<comment type="subcellular location">
    <subcellularLocation>
        <location evidence="6">Cell membrane</location>
        <topology evidence="6">Multi-pass membrane protein</topology>
    </subcellularLocation>
    <subcellularLocation>
        <location evidence="1">Membrane</location>
        <topology evidence="1">Multi-pass membrane protein</topology>
    </subcellularLocation>
</comment>
<feature type="transmembrane region" description="Helical" evidence="6">
    <location>
        <begin position="164"/>
        <end position="183"/>
    </location>
</feature>
<dbReference type="GO" id="GO:0046677">
    <property type="term" value="P:response to antibiotic"/>
    <property type="evidence" value="ECO:0007669"/>
    <property type="project" value="UniProtKB-KW"/>
</dbReference>
<feature type="transmembrane region" description="Helical" evidence="6">
    <location>
        <begin position="20"/>
        <end position="39"/>
    </location>
</feature>
<dbReference type="PANTHER" id="PTHR43027">
    <property type="entry name" value="DOXORUBICIN RESISTANCE ABC TRANSPORTER PERMEASE PROTEIN DRRC-RELATED"/>
    <property type="match status" value="1"/>
</dbReference>
<name>A0A2P8I4L2_SACCR</name>
<dbReference type="GO" id="GO:0140359">
    <property type="term" value="F:ABC-type transporter activity"/>
    <property type="evidence" value="ECO:0007669"/>
    <property type="project" value="InterPro"/>
</dbReference>
<feature type="transmembrane region" description="Helical" evidence="6">
    <location>
        <begin position="51"/>
        <end position="69"/>
    </location>
</feature>
<dbReference type="InterPro" id="IPR052902">
    <property type="entry name" value="ABC-2_transporter"/>
</dbReference>
<dbReference type="PIRSF" id="PIRSF006648">
    <property type="entry name" value="DrrB"/>
    <property type="match status" value="1"/>
</dbReference>
<feature type="domain" description="ABC transmembrane type-2" evidence="7">
    <location>
        <begin position="17"/>
        <end position="241"/>
    </location>
</feature>
<dbReference type="InterPro" id="IPR013525">
    <property type="entry name" value="ABC2_TM"/>
</dbReference>
<sequence>MLKIVNTEWKLFLREPSMVVFAVLFPAILLSVLGAIPALRTPDPNFDNQRFIDAYMSSLVVVTLAFLGLNKLPTTVATYREKGVLRRFSTTPVHPARLLVAQVLVNVIAGVLSVVLLMVVGRVVFDIDLPHHPLGFVVTFLLGMLSLSAIGLLVAAWAPNARAAGGWATVVFMLVMFFGGVYLPRFLLPDFLNTIGEYLPPGVEALQDSWLGAAPDPVHLGVLALVTVAAGTVAAKSFRWE</sequence>
<dbReference type="Proteomes" id="UP000241118">
    <property type="component" value="Unassembled WGS sequence"/>
</dbReference>
<evidence type="ECO:0000256" key="6">
    <source>
        <dbReference type="RuleBase" id="RU361157"/>
    </source>
</evidence>
<feature type="transmembrane region" description="Helical" evidence="6">
    <location>
        <begin position="137"/>
        <end position="158"/>
    </location>
</feature>
<evidence type="ECO:0000256" key="4">
    <source>
        <dbReference type="ARBA" id="ARBA00023136"/>
    </source>
</evidence>
<protein>
    <recommendedName>
        <fullName evidence="6">Transport permease protein</fullName>
    </recommendedName>
</protein>
<keyword evidence="3 6" id="KW-1133">Transmembrane helix</keyword>
<keyword evidence="5" id="KW-0046">Antibiotic resistance</keyword>
<evidence type="ECO:0000259" key="7">
    <source>
        <dbReference type="PROSITE" id="PS51012"/>
    </source>
</evidence>
<dbReference type="PROSITE" id="PS51012">
    <property type="entry name" value="ABC_TM2"/>
    <property type="match status" value="1"/>
</dbReference>
<dbReference type="RefSeq" id="WP_106618120.1">
    <property type="nucleotide sequence ID" value="NZ_PYAX01000009.1"/>
</dbReference>
<accession>A0A2P8I4L2</accession>
<gene>
    <name evidence="8" type="ORF">B0I31_109206</name>
</gene>
<dbReference type="InterPro" id="IPR000412">
    <property type="entry name" value="ABC_2_transport"/>
</dbReference>